<keyword evidence="8" id="KW-1185">Reference proteome</keyword>
<dbReference type="GO" id="GO:0000981">
    <property type="term" value="F:DNA-binding transcription factor activity, RNA polymerase II-specific"/>
    <property type="evidence" value="ECO:0007669"/>
    <property type="project" value="TreeGrafter"/>
</dbReference>
<dbReference type="GO" id="GO:0046872">
    <property type="term" value="F:metal ion binding"/>
    <property type="evidence" value="ECO:0007669"/>
    <property type="project" value="UniProtKB-KW"/>
</dbReference>
<keyword evidence="3 5" id="KW-0238">DNA-binding</keyword>
<feature type="compositionally biased region" description="Polar residues" evidence="6">
    <location>
        <begin position="377"/>
        <end position="404"/>
    </location>
</feature>
<keyword evidence="2 5" id="KW-0862">Zinc</keyword>
<dbReference type="InterPro" id="IPR026607">
    <property type="entry name" value="DMRT"/>
</dbReference>
<dbReference type="PROSITE" id="PS50809">
    <property type="entry name" value="DM_2"/>
    <property type="match status" value="1"/>
</dbReference>
<dbReference type="GO" id="GO:0007548">
    <property type="term" value="P:sex differentiation"/>
    <property type="evidence" value="ECO:0007669"/>
    <property type="project" value="TreeGrafter"/>
</dbReference>
<gene>
    <name evidence="9" type="primary">LOC108681895</name>
</gene>
<dbReference type="OrthoDB" id="6361334at2759"/>
<keyword evidence="4 5" id="KW-0539">Nucleus</keyword>
<dbReference type="Pfam" id="PF00751">
    <property type="entry name" value="DM"/>
    <property type="match status" value="2"/>
</dbReference>
<proteinExistence type="predicted"/>
<feature type="region of interest" description="Disordered" evidence="6">
    <location>
        <begin position="309"/>
        <end position="422"/>
    </location>
</feature>
<feature type="compositionally biased region" description="Low complexity" evidence="6">
    <location>
        <begin position="412"/>
        <end position="422"/>
    </location>
</feature>
<reference evidence="9" key="1">
    <citation type="submission" date="2025-08" db="UniProtKB">
        <authorList>
            <consortium name="RefSeq"/>
        </authorList>
    </citation>
    <scope>IDENTIFICATION</scope>
    <source>
        <tissue evidence="9">Whole organism</tissue>
    </source>
</reference>
<dbReference type="PANTHER" id="PTHR12322">
    <property type="entry name" value="DOUBLESEX AND MAB-3 RELATED TRANSCRIPTION FACTOR DMRT"/>
    <property type="match status" value="1"/>
</dbReference>
<dbReference type="AlphaFoldDB" id="A0A8B7PM38"/>
<evidence type="ECO:0000256" key="5">
    <source>
        <dbReference type="PROSITE-ProRule" id="PRU00070"/>
    </source>
</evidence>
<evidence type="ECO:0000256" key="2">
    <source>
        <dbReference type="ARBA" id="ARBA00022833"/>
    </source>
</evidence>
<name>A0A8B7PM38_HYAAZ</name>
<dbReference type="InterPro" id="IPR001275">
    <property type="entry name" value="DM_DNA-bd"/>
</dbReference>
<organism evidence="8 9">
    <name type="scientific">Hyalella azteca</name>
    <name type="common">Amphipod</name>
    <dbReference type="NCBI Taxonomy" id="294128"/>
    <lineage>
        <taxon>Eukaryota</taxon>
        <taxon>Metazoa</taxon>
        <taxon>Ecdysozoa</taxon>
        <taxon>Arthropoda</taxon>
        <taxon>Crustacea</taxon>
        <taxon>Multicrustacea</taxon>
        <taxon>Malacostraca</taxon>
        <taxon>Eumalacostraca</taxon>
        <taxon>Peracarida</taxon>
        <taxon>Amphipoda</taxon>
        <taxon>Senticaudata</taxon>
        <taxon>Talitrida</taxon>
        <taxon>Talitroidea</taxon>
        <taxon>Hyalellidae</taxon>
        <taxon>Hyalella</taxon>
    </lineage>
</organism>
<sequence length="708" mass="79718">MILINRGSNTCFSEFFVHRVINSKMERGHMNESLILNVCMPRQRGGGASPSTNKNMRVSGEQPVKKRKQHCTFCKNHGIISRKNGHVCKHKDCECLLCQLTTKAQVAMRHQQALWRHQGREMAKNKNFPQHGLTNRQLCDKCRNHGEFFKKRGHKSDCKFEKCDCPLCQLTDKRRLVMKHQQRVRRANVTAKVISSDDEDSNSESHEGAQQNDGAEALEGYDEGSSEEAIAGAVKAVTLAIEALPKHFGPFSPSGVVSRTNKSSAVNRACLKHRILKTEFTLPRKVNQSETLQPPVTTKCNVQQYLELGPNSWLKPDNRMSPPDSRTSPRDSRMSPPDSRTSPPDSRMSPPDSRTSPPDSRMSPPASVASYSIAKYSPQTPKYSPQTPKYSPQTPKYSPQTPKYSPQMPKYSPQTPMPSQSTPPLFEATAPIKQEIKDEDGWPNAPVTEPSLIHSHFPTALPPHTGAPMLLPPSHSTYLNRMPPFYPLVSQADEACATPQMFSPPRGNMPPMFSSARSFLFKKSPQSDYSSMSKAFDSCKNRSIRDMREGCHNYENDSGVVDRDEFMYEKLFSRGVIGHPRERITVRDSISVTQTAPSNALEGLDYFAKMQLQRQFPEHFARIAEQTYPAHPPARHHPPLSAPLVGSQPGMDAALHNPIQPCPVRLLPPELRWPLDFLRYPNPISLMYQDPLLSYNPMFFPRSNRNSP</sequence>
<dbReference type="SUPFAM" id="SSF82927">
    <property type="entry name" value="Cysteine-rich DNA binding domain, (DM domain)"/>
    <property type="match status" value="2"/>
</dbReference>
<feature type="domain" description="DM" evidence="7">
    <location>
        <begin position="139"/>
        <end position="186"/>
    </location>
</feature>
<dbReference type="PANTHER" id="PTHR12322:SF125">
    <property type="entry name" value="PROTEIN MALE ABNORMAL 3"/>
    <property type="match status" value="1"/>
</dbReference>
<dbReference type="SMART" id="SM00301">
    <property type="entry name" value="DM"/>
    <property type="match status" value="2"/>
</dbReference>
<dbReference type="GeneID" id="108681895"/>
<dbReference type="GO" id="GO:0000978">
    <property type="term" value="F:RNA polymerase II cis-regulatory region sequence-specific DNA binding"/>
    <property type="evidence" value="ECO:0007669"/>
    <property type="project" value="TreeGrafter"/>
</dbReference>
<comment type="subcellular location">
    <subcellularLocation>
        <location evidence="5">Nucleus</location>
    </subcellularLocation>
</comment>
<accession>A0A8B7PM38</accession>
<feature type="region of interest" description="Disordered" evidence="6">
    <location>
        <begin position="187"/>
        <end position="224"/>
    </location>
</feature>
<feature type="compositionally biased region" description="Low complexity" evidence="6">
    <location>
        <begin position="334"/>
        <end position="365"/>
    </location>
</feature>
<evidence type="ECO:0000256" key="1">
    <source>
        <dbReference type="ARBA" id="ARBA00022723"/>
    </source>
</evidence>
<dbReference type="Proteomes" id="UP000694843">
    <property type="component" value="Unplaced"/>
</dbReference>
<evidence type="ECO:0000259" key="7">
    <source>
        <dbReference type="PROSITE" id="PS50809"/>
    </source>
</evidence>
<evidence type="ECO:0000313" key="9">
    <source>
        <dbReference type="RefSeq" id="XP_018026466.1"/>
    </source>
</evidence>
<dbReference type="Gene3D" id="4.10.1040.10">
    <property type="entry name" value="DM DNA-binding domain"/>
    <property type="match status" value="2"/>
</dbReference>
<protein>
    <submittedName>
        <fullName evidence="9">Uncharacterized protein LOC108681895 isoform X1</fullName>
    </submittedName>
</protein>
<keyword evidence="1 5" id="KW-0479">Metal-binding</keyword>
<evidence type="ECO:0000256" key="4">
    <source>
        <dbReference type="ARBA" id="ARBA00023242"/>
    </source>
</evidence>
<evidence type="ECO:0000256" key="3">
    <source>
        <dbReference type="ARBA" id="ARBA00023125"/>
    </source>
</evidence>
<feature type="DNA-binding region" description="DM" evidence="5">
    <location>
        <begin position="139"/>
        <end position="186"/>
    </location>
</feature>
<evidence type="ECO:0000256" key="6">
    <source>
        <dbReference type="SAM" id="MobiDB-lite"/>
    </source>
</evidence>
<dbReference type="RefSeq" id="XP_018026466.1">
    <property type="nucleotide sequence ID" value="XM_018170977.2"/>
</dbReference>
<dbReference type="InterPro" id="IPR036407">
    <property type="entry name" value="DM_DNA-bd_sf"/>
</dbReference>
<evidence type="ECO:0000313" key="8">
    <source>
        <dbReference type="Proteomes" id="UP000694843"/>
    </source>
</evidence>
<dbReference type="GO" id="GO:0005634">
    <property type="term" value="C:nucleus"/>
    <property type="evidence" value="ECO:0007669"/>
    <property type="project" value="UniProtKB-SubCell"/>
</dbReference>
<dbReference type="PROSITE" id="PS40000">
    <property type="entry name" value="DM_1"/>
    <property type="match status" value="1"/>
</dbReference>
<dbReference type="KEGG" id="hazt:108681895"/>